<comment type="catalytic activity">
    <reaction evidence="2">
        <text>5-methylaminomethyl-2-thiouridine(34) in tRNA + selenophosphate + (2E)-geranyl diphosphate + H2O + H(+) = 5-methylaminomethyl-2-selenouridine(34) in tRNA + (2E)-thiogeraniol + phosphate + diphosphate</text>
        <dbReference type="Rhea" id="RHEA:42716"/>
        <dbReference type="Rhea" id="RHEA-COMP:10195"/>
        <dbReference type="Rhea" id="RHEA-COMP:10196"/>
        <dbReference type="ChEBI" id="CHEBI:15377"/>
        <dbReference type="ChEBI" id="CHEBI:15378"/>
        <dbReference type="ChEBI" id="CHEBI:16144"/>
        <dbReference type="ChEBI" id="CHEBI:33019"/>
        <dbReference type="ChEBI" id="CHEBI:43474"/>
        <dbReference type="ChEBI" id="CHEBI:58057"/>
        <dbReference type="ChEBI" id="CHEBI:74455"/>
        <dbReference type="ChEBI" id="CHEBI:82743"/>
        <dbReference type="ChEBI" id="CHEBI:143703"/>
        <dbReference type="EC" id="2.9.1.3"/>
    </reaction>
</comment>
<dbReference type="InterPro" id="IPR001763">
    <property type="entry name" value="Rhodanese-like_dom"/>
</dbReference>
<comment type="subunit">
    <text evidence="2">Monomer.</text>
</comment>
<dbReference type="EMBL" id="AMRJ01000002">
    <property type="protein sequence ID" value="EKF75580.1"/>
    <property type="molecule type" value="Genomic_DNA"/>
</dbReference>
<dbReference type="GO" id="GO:0016765">
    <property type="term" value="F:transferase activity, transferring alkyl or aryl (other than methyl) groups"/>
    <property type="evidence" value="ECO:0007669"/>
    <property type="project" value="UniProtKB-UniRule"/>
</dbReference>
<evidence type="ECO:0000313" key="4">
    <source>
        <dbReference type="EMBL" id="EKF75580.1"/>
    </source>
</evidence>
<dbReference type="RefSeq" id="WP_008927564.1">
    <property type="nucleotide sequence ID" value="NZ_AMRJ01000002.1"/>
</dbReference>
<feature type="domain" description="Rhodanese" evidence="3">
    <location>
        <begin position="12"/>
        <end position="135"/>
    </location>
</feature>
<dbReference type="AlphaFoldDB" id="L0WIB2"/>
<protein>
    <recommendedName>
        <fullName evidence="2">tRNA 2-selenouridine synthase</fullName>
        <ecNumber evidence="2">2.9.1.3</ecNumber>
    </recommendedName>
</protein>
<dbReference type="EC" id="2.9.1.3" evidence="2"/>
<dbReference type="OrthoDB" id="9808735at2"/>
<dbReference type="Proteomes" id="UP000010164">
    <property type="component" value="Unassembled WGS sequence"/>
</dbReference>
<accession>L0WIB2</accession>
<dbReference type="Gene3D" id="3.40.250.10">
    <property type="entry name" value="Rhodanese-like domain"/>
    <property type="match status" value="1"/>
</dbReference>
<evidence type="ECO:0000313" key="5">
    <source>
        <dbReference type="Proteomes" id="UP000010164"/>
    </source>
</evidence>
<dbReference type="InterPro" id="IPR017582">
    <property type="entry name" value="SelU"/>
</dbReference>
<dbReference type="STRING" id="1177179.A11A3_01877"/>
<dbReference type="PATRIC" id="fig|1177179.3.peg.369"/>
<comment type="catalytic activity">
    <reaction evidence="2">
        <text>5-methylaminomethyl-2-(Se-phospho)selenouridine(34) in tRNA + H2O = 5-methylaminomethyl-2-selenouridine(34) in tRNA + phosphate</text>
        <dbReference type="Rhea" id="RHEA:60176"/>
        <dbReference type="Rhea" id="RHEA-COMP:10196"/>
        <dbReference type="Rhea" id="RHEA-COMP:15523"/>
        <dbReference type="ChEBI" id="CHEBI:15377"/>
        <dbReference type="ChEBI" id="CHEBI:43474"/>
        <dbReference type="ChEBI" id="CHEBI:82743"/>
        <dbReference type="ChEBI" id="CHEBI:143702"/>
    </reaction>
</comment>
<name>L0WIB2_9GAMM</name>
<evidence type="ECO:0000256" key="2">
    <source>
        <dbReference type="HAMAP-Rule" id="MF_01622"/>
    </source>
</evidence>
<dbReference type="eggNOG" id="COG2603">
    <property type="taxonomic scope" value="Bacteria"/>
</dbReference>
<proteinExistence type="inferred from homology"/>
<dbReference type="NCBIfam" id="NF008751">
    <property type="entry name" value="PRK11784.1-3"/>
    <property type="match status" value="1"/>
</dbReference>
<dbReference type="PROSITE" id="PS50206">
    <property type="entry name" value="RHODANESE_3"/>
    <property type="match status" value="1"/>
</dbReference>
<keyword evidence="5" id="KW-1185">Reference proteome</keyword>
<evidence type="ECO:0000259" key="3">
    <source>
        <dbReference type="PROSITE" id="PS50206"/>
    </source>
</evidence>
<dbReference type="GO" id="GO:0002098">
    <property type="term" value="P:tRNA wobble uridine modification"/>
    <property type="evidence" value="ECO:0007669"/>
    <property type="project" value="UniProtKB-UniRule"/>
</dbReference>
<dbReference type="SMART" id="SM00450">
    <property type="entry name" value="RHOD"/>
    <property type="match status" value="1"/>
</dbReference>
<dbReference type="InterPro" id="IPR058840">
    <property type="entry name" value="AAA_SelU"/>
</dbReference>
<comment type="catalytic activity">
    <reaction evidence="2">
        <text>5-methylaminomethyl-S-(2E)-geranyl-thiouridine(34) in tRNA + selenophosphate + H(+) = 5-methylaminomethyl-2-(Se-phospho)selenouridine(34) in tRNA + (2E)-thiogeraniol</text>
        <dbReference type="Rhea" id="RHEA:60172"/>
        <dbReference type="Rhea" id="RHEA-COMP:14654"/>
        <dbReference type="Rhea" id="RHEA-COMP:15523"/>
        <dbReference type="ChEBI" id="CHEBI:15378"/>
        <dbReference type="ChEBI" id="CHEBI:16144"/>
        <dbReference type="ChEBI" id="CHEBI:140632"/>
        <dbReference type="ChEBI" id="CHEBI:143702"/>
        <dbReference type="ChEBI" id="CHEBI:143703"/>
    </reaction>
</comment>
<reference evidence="4 5" key="1">
    <citation type="journal article" date="2012" name="J. Bacteriol.">
        <title>Genome Sequence of the Alkane-Degrading Bacterium Alcanivorax hongdengensis Type Strain A-11-3.</title>
        <authorList>
            <person name="Lai Q."/>
            <person name="Shao Z."/>
        </authorList>
    </citation>
    <scope>NUCLEOTIDE SEQUENCE [LARGE SCALE GENOMIC DNA]</scope>
    <source>
        <strain evidence="4 5">A-11-3</strain>
    </source>
</reference>
<organism evidence="4 5">
    <name type="scientific">Alcanivorax hongdengensis A-11-3</name>
    <dbReference type="NCBI Taxonomy" id="1177179"/>
    <lineage>
        <taxon>Bacteria</taxon>
        <taxon>Pseudomonadati</taxon>
        <taxon>Pseudomonadota</taxon>
        <taxon>Gammaproteobacteria</taxon>
        <taxon>Oceanospirillales</taxon>
        <taxon>Alcanivoracaceae</taxon>
        <taxon>Alcanivorax</taxon>
    </lineage>
</organism>
<dbReference type="SUPFAM" id="SSF52821">
    <property type="entry name" value="Rhodanese/Cell cycle control phosphatase"/>
    <property type="match status" value="1"/>
</dbReference>
<comment type="caution">
    <text evidence="4">The sequence shown here is derived from an EMBL/GenBank/DDBJ whole genome shotgun (WGS) entry which is preliminary data.</text>
</comment>
<dbReference type="PANTHER" id="PTHR30401">
    <property type="entry name" value="TRNA 2-SELENOURIDINE SYNTHASE"/>
    <property type="match status" value="1"/>
</dbReference>
<comment type="catalytic activity">
    <reaction evidence="2">
        <text>5-methylaminomethyl-2-thiouridine(34) in tRNA + (2E)-geranyl diphosphate = 5-methylaminomethyl-S-(2E)-geranyl-thiouridine(34) in tRNA + diphosphate</text>
        <dbReference type="Rhea" id="RHEA:14085"/>
        <dbReference type="Rhea" id="RHEA-COMP:10195"/>
        <dbReference type="Rhea" id="RHEA-COMP:14654"/>
        <dbReference type="ChEBI" id="CHEBI:33019"/>
        <dbReference type="ChEBI" id="CHEBI:58057"/>
        <dbReference type="ChEBI" id="CHEBI:74455"/>
        <dbReference type="ChEBI" id="CHEBI:140632"/>
    </reaction>
</comment>
<feature type="active site" description="S-selanylcysteine intermediate" evidence="2">
    <location>
        <position position="95"/>
    </location>
</feature>
<dbReference type="HAMAP" id="MF_01622">
    <property type="entry name" value="tRNA_sel_U_synth"/>
    <property type="match status" value="1"/>
</dbReference>
<comment type="function">
    <text evidence="2">Involved in the post-transcriptional modification of the uridine at the wobble position (U34) of tRNA(Lys), tRNA(Glu) and tRNA(Gln). Catalyzes the conversion of 2-thiouridine (S2U-RNA) to 2-selenouridine (Se2U-RNA). Acts in a two-step process involving geranylation of 2-thiouridine (S2U) to S-geranyl-2-thiouridine (geS2U) and subsequent selenation of the latter derivative to 2-selenouridine (Se2U) in the tRNA chain.</text>
</comment>
<dbReference type="NCBIfam" id="NF008750">
    <property type="entry name" value="PRK11784.1-2"/>
    <property type="match status" value="1"/>
</dbReference>
<evidence type="ECO:0000256" key="1">
    <source>
        <dbReference type="ARBA" id="ARBA00023266"/>
    </source>
</evidence>
<dbReference type="PANTHER" id="PTHR30401:SF0">
    <property type="entry name" value="TRNA 2-SELENOURIDINE SYNTHASE"/>
    <property type="match status" value="1"/>
</dbReference>
<dbReference type="Pfam" id="PF26341">
    <property type="entry name" value="AAA_SelU"/>
    <property type="match status" value="1"/>
</dbReference>
<gene>
    <name evidence="2" type="primary">selU</name>
    <name evidence="4" type="ORF">A11A3_01877</name>
</gene>
<keyword evidence="1 2" id="KW-0711">Selenium</keyword>
<dbReference type="GO" id="GO:0043828">
    <property type="term" value="F:tRNA 2-selenouridine synthase activity"/>
    <property type="evidence" value="ECO:0007669"/>
    <property type="project" value="UniProtKB-EC"/>
</dbReference>
<dbReference type="NCBIfam" id="TIGR03167">
    <property type="entry name" value="tRNA_sel_U_synt"/>
    <property type="match status" value="1"/>
</dbReference>
<dbReference type="InterPro" id="IPR036873">
    <property type="entry name" value="Rhodanese-like_dom_sf"/>
</dbReference>
<comment type="similarity">
    <text evidence="2">Belongs to the SelU family.</text>
</comment>
<keyword evidence="2" id="KW-0808">Transferase</keyword>
<sequence>MRDDSRHYLSLFLDDTPLMDVRAPVEFTKGAFPNATNLPLINDDERHRIGICYKQHGQQAAIDLGNALVCGEVREQRMQAWQAWWQANPHGYLYCFRGGLRSQTTQAWLRESGVDAPLVQGGYKAMRRFLLESLEQSIAALPWQVLCGRTGCAKTRVIEQLDNSVDLEGLAHHRGSAFGRRPGGQPGQIDFENALSVALLKLRQHTPSAVIVEDESKLIGRCHVPFPLQDKIKQSPRVIIEETLDARVQTTLEDYVIGPRQEYAAVYGEQQAQQRLGDALLDALDRIRRRLGGARHQALRARLEQALAEQQRSGQVDGHRQWILPLLRDYYDPMYDYMLQHRQGTVLFQGNRDDVLAWLRDNRAIEH</sequence>